<dbReference type="InterPro" id="IPR053793">
    <property type="entry name" value="PB1-like"/>
</dbReference>
<dbReference type="GeneID" id="63801104"/>
<dbReference type="STRING" id="61395.A0A1Y1WIV5"/>
<dbReference type="SUPFAM" id="SSF48065">
    <property type="entry name" value="DBL homology domain (DH-domain)"/>
    <property type="match status" value="1"/>
</dbReference>
<feature type="compositionally biased region" description="Polar residues" evidence="1">
    <location>
        <begin position="531"/>
        <end position="549"/>
    </location>
</feature>
<dbReference type="Pfam" id="PF00621">
    <property type="entry name" value="RhoGEF"/>
    <property type="match status" value="1"/>
</dbReference>
<organism evidence="4 5">
    <name type="scientific">Linderina pennispora</name>
    <dbReference type="NCBI Taxonomy" id="61395"/>
    <lineage>
        <taxon>Eukaryota</taxon>
        <taxon>Fungi</taxon>
        <taxon>Fungi incertae sedis</taxon>
        <taxon>Zoopagomycota</taxon>
        <taxon>Kickxellomycotina</taxon>
        <taxon>Kickxellomycetes</taxon>
        <taxon>Kickxellales</taxon>
        <taxon>Kickxellaceae</taxon>
        <taxon>Linderina</taxon>
    </lineage>
</organism>
<sequence length="786" mass="88475">MDLTRRNPSFNAGAPVGETSTPTQNMDSILNRTAPATSIFQNSLNLLDKLACIPGFESYLSSLLDDSSRDAPGGSQYLDPIQLLWDTFRQGTSLCVLYNALGPAEPLRTTLDDVPNTLNQRKDRVYRFVKACKENQIVRDEDLFTISDLFKDDTNSFVKVLKTVGIVLDVIEGRGLLDMSKLEKKPSARFTETQLGPPQDNRERVIKEFVETERRYVQDLETLQGYMQELQKQNIISNETTRYMFANLNSMVDFQRRFLIGVEANASHPPEDQHFGSLFINMEEGFAVYEPYCANFTRATKLCASEEQALQKLAHVIEPHYELPSMLIKPVQRICKYPMMMDELAKFYDKESATHQELKQGVAAINRVVEQVNEAERKEGNLAVVSELEERVEDWKGYSISTFGELFLHDTFVMSTTGVERELYIYLFENILICCKVVSERDRRRTNRVRSNGLQLKGRIFLYSIHSIVDTTRDNQLSLTIYWRDVVMENFSLACRSEDQLKLWKSTMDRLIARTNEKTMQAKAAAEQAQLGISGSQMSRGLGSMQSGDYDSEDDVSASRRGRYSEGSSLTAAMRHEKQQQQGGLTPMGSSMYYGNHMMPPLPVPSMPRNETDPYPKAAAAERDDQHGVVTDPNCLQLGDVADHAQRHQRRNHAGAADGHPACDDSGSTRSTPVPSNQARPTKVKVHFQEDIFVIVVKPDIQFKDLVERVERKIKICAGPRVGITGGLEHDLATSPPLGIRLRYQDEDGDMIIIGSNDDVQMAFESANASRSDATVMGTLNIFASV</sequence>
<accession>A0A1Y1WIV5</accession>
<feature type="domain" description="PB1" evidence="3">
    <location>
        <begin position="681"/>
        <end position="786"/>
    </location>
</feature>
<dbReference type="InterPro" id="IPR033511">
    <property type="entry name" value="Cdc24/Scd1_PH_dom"/>
</dbReference>
<dbReference type="Gene3D" id="1.10.418.10">
    <property type="entry name" value="Calponin-like domain"/>
    <property type="match status" value="1"/>
</dbReference>
<dbReference type="Gene3D" id="3.10.20.90">
    <property type="entry name" value="Phosphatidylinositol 3-kinase Catalytic Subunit, Chain A, domain 1"/>
    <property type="match status" value="1"/>
</dbReference>
<dbReference type="GO" id="GO:0005085">
    <property type="term" value="F:guanyl-nucleotide exchange factor activity"/>
    <property type="evidence" value="ECO:0007669"/>
    <property type="project" value="InterPro"/>
</dbReference>
<dbReference type="GO" id="GO:0005737">
    <property type="term" value="C:cytoplasm"/>
    <property type="evidence" value="ECO:0007669"/>
    <property type="project" value="TreeGrafter"/>
</dbReference>
<evidence type="ECO:0000259" key="3">
    <source>
        <dbReference type="PROSITE" id="PS51745"/>
    </source>
</evidence>
<dbReference type="InterPro" id="IPR000219">
    <property type="entry name" value="DH_dom"/>
</dbReference>
<dbReference type="InterPro" id="IPR001849">
    <property type="entry name" value="PH_domain"/>
</dbReference>
<feature type="domain" description="DH" evidence="2">
    <location>
        <begin position="201"/>
        <end position="375"/>
    </location>
</feature>
<dbReference type="GO" id="GO:0030010">
    <property type="term" value="P:establishment of cell polarity"/>
    <property type="evidence" value="ECO:0007669"/>
    <property type="project" value="TreeGrafter"/>
</dbReference>
<dbReference type="CDD" id="cd13246">
    <property type="entry name" value="PH_Scd1"/>
    <property type="match status" value="1"/>
</dbReference>
<dbReference type="GO" id="GO:0043332">
    <property type="term" value="C:mating projection tip"/>
    <property type="evidence" value="ECO:0007669"/>
    <property type="project" value="TreeGrafter"/>
</dbReference>
<dbReference type="SUPFAM" id="SSF50729">
    <property type="entry name" value="PH domain-like"/>
    <property type="match status" value="1"/>
</dbReference>
<feature type="region of interest" description="Disordered" evidence="1">
    <location>
        <begin position="645"/>
        <end position="682"/>
    </location>
</feature>
<dbReference type="OrthoDB" id="1594986at2759"/>
<feature type="region of interest" description="Disordered" evidence="1">
    <location>
        <begin position="1"/>
        <end position="26"/>
    </location>
</feature>
<feature type="compositionally biased region" description="Polar residues" evidence="1">
    <location>
        <begin position="666"/>
        <end position="680"/>
    </location>
</feature>
<evidence type="ECO:0008006" key="6">
    <source>
        <dbReference type="Google" id="ProtNLM"/>
    </source>
</evidence>
<dbReference type="SUPFAM" id="SSF54277">
    <property type="entry name" value="CAD &amp; PB1 domains"/>
    <property type="match status" value="1"/>
</dbReference>
<dbReference type="InterPro" id="IPR036872">
    <property type="entry name" value="CH_dom_sf"/>
</dbReference>
<dbReference type="GO" id="GO:0031106">
    <property type="term" value="P:septin ring organization"/>
    <property type="evidence" value="ECO:0007669"/>
    <property type="project" value="TreeGrafter"/>
</dbReference>
<dbReference type="GO" id="GO:0005634">
    <property type="term" value="C:nucleus"/>
    <property type="evidence" value="ECO:0007669"/>
    <property type="project" value="TreeGrafter"/>
</dbReference>
<dbReference type="SMART" id="SM00325">
    <property type="entry name" value="RhoGEF"/>
    <property type="match status" value="1"/>
</dbReference>
<dbReference type="CDD" id="cd00160">
    <property type="entry name" value="RhoGEF"/>
    <property type="match status" value="1"/>
</dbReference>
<dbReference type="PROSITE" id="PS50010">
    <property type="entry name" value="DH_2"/>
    <property type="match status" value="1"/>
</dbReference>
<evidence type="ECO:0000313" key="4">
    <source>
        <dbReference type="EMBL" id="ORX73258.1"/>
    </source>
</evidence>
<dbReference type="InterPro" id="IPR011993">
    <property type="entry name" value="PH-like_dom_sf"/>
</dbReference>
<dbReference type="Gene3D" id="1.20.900.10">
    <property type="entry name" value="Dbl homology (DH) domain"/>
    <property type="match status" value="1"/>
</dbReference>
<evidence type="ECO:0000313" key="5">
    <source>
        <dbReference type="Proteomes" id="UP000193922"/>
    </source>
</evidence>
<evidence type="ECO:0000256" key="1">
    <source>
        <dbReference type="SAM" id="MobiDB-lite"/>
    </source>
</evidence>
<dbReference type="Gene3D" id="2.30.29.30">
    <property type="entry name" value="Pleckstrin-homology domain (PH domain)/Phosphotyrosine-binding domain (PTB)"/>
    <property type="match status" value="1"/>
</dbReference>
<dbReference type="SMART" id="SM00233">
    <property type="entry name" value="PH"/>
    <property type="match status" value="1"/>
</dbReference>
<comment type="caution">
    <text evidence="4">The sequence shown here is derived from an EMBL/GenBank/DDBJ whole genome shotgun (WGS) entry which is preliminary data.</text>
</comment>
<feature type="compositionally biased region" description="Basic and acidic residues" evidence="1">
    <location>
        <begin position="610"/>
        <end position="626"/>
    </location>
</feature>
<evidence type="ECO:0000259" key="2">
    <source>
        <dbReference type="PROSITE" id="PS50010"/>
    </source>
</evidence>
<name>A0A1Y1WIV5_9FUNG</name>
<keyword evidence="5" id="KW-1185">Reference proteome</keyword>
<dbReference type="EMBL" id="MCFD01000002">
    <property type="protein sequence ID" value="ORX73258.1"/>
    <property type="molecule type" value="Genomic_DNA"/>
</dbReference>
<reference evidence="4 5" key="1">
    <citation type="submission" date="2016-07" db="EMBL/GenBank/DDBJ databases">
        <title>Pervasive Adenine N6-methylation of Active Genes in Fungi.</title>
        <authorList>
            <consortium name="DOE Joint Genome Institute"/>
            <person name="Mondo S.J."/>
            <person name="Dannebaum R.O."/>
            <person name="Kuo R.C."/>
            <person name="Labutti K."/>
            <person name="Haridas S."/>
            <person name="Kuo A."/>
            <person name="Salamov A."/>
            <person name="Ahrendt S.R."/>
            <person name="Lipzen A."/>
            <person name="Sullivan W."/>
            <person name="Andreopoulos W.B."/>
            <person name="Clum A."/>
            <person name="Lindquist E."/>
            <person name="Daum C."/>
            <person name="Ramamoorthy G.K."/>
            <person name="Gryganskyi A."/>
            <person name="Culley D."/>
            <person name="Magnuson J.K."/>
            <person name="James T.Y."/>
            <person name="O'Malley M.A."/>
            <person name="Stajich J.E."/>
            <person name="Spatafora J.W."/>
            <person name="Visel A."/>
            <person name="Grigoriev I.V."/>
        </authorList>
    </citation>
    <scope>NUCLEOTIDE SEQUENCE [LARGE SCALE GENOMIC DNA]</scope>
    <source>
        <strain evidence="4 5">ATCC 12442</strain>
    </source>
</reference>
<dbReference type="SMART" id="SM00666">
    <property type="entry name" value="PB1"/>
    <property type="match status" value="1"/>
</dbReference>
<gene>
    <name evidence="4" type="ORF">DL89DRAFT_220494</name>
</gene>
<dbReference type="PROSITE" id="PS51745">
    <property type="entry name" value="PB1"/>
    <property type="match status" value="1"/>
</dbReference>
<dbReference type="CDD" id="cd00014">
    <property type="entry name" value="CH_SF"/>
    <property type="match status" value="1"/>
</dbReference>
<dbReference type="InterPro" id="IPR010481">
    <property type="entry name" value="Cdc24/Scd1_N"/>
</dbReference>
<dbReference type="Pfam" id="PF06395">
    <property type="entry name" value="CDC24"/>
    <property type="match status" value="1"/>
</dbReference>
<feature type="compositionally biased region" description="Polar residues" evidence="1">
    <location>
        <begin position="1"/>
        <end position="10"/>
    </location>
</feature>
<dbReference type="Pfam" id="PF00564">
    <property type="entry name" value="PB1"/>
    <property type="match status" value="1"/>
</dbReference>
<proteinExistence type="predicted"/>
<dbReference type="GO" id="GO:0000935">
    <property type="term" value="C:division septum"/>
    <property type="evidence" value="ECO:0007669"/>
    <property type="project" value="TreeGrafter"/>
</dbReference>
<dbReference type="InterPro" id="IPR035899">
    <property type="entry name" value="DBL_dom_sf"/>
</dbReference>
<dbReference type="Proteomes" id="UP000193922">
    <property type="component" value="Unassembled WGS sequence"/>
</dbReference>
<dbReference type="CDD" id="cd05992">
    <property type="entry name" value="PB1"/>
    <property type="match status" value="1"/>
</dbReference>
<dbReference type="InterPro" id="IPR000270">
    <property type="entry name" value="PB1_dom"/>
</dbReference>
<dbReference type="RefSeq" id="XP_040746598.1">
    <property type="nucleotide sequence ID" value="XM_040884456.1"/>
</dbReference>
<dbReference type="PANTHER" id="PTHR47339">
    <property type="entry name" value="CELL DIVISION CONTROL PROTEIN 24"/>
    <property type="match status" value="1"/>
</dbReference>
<dbReference type="Pfam" id="PF15411">
    <property type="entry name" value="PH_10"/>
    <property type="match status" value="1"/>
</dbReference>
<dbReference type="InterPro" id="IPR053026">
    <property type="entry name" value="CDC42_GEF"/>
</dbReference>
<protein>
    <recommendedName>
        <fullName evidence="6">RhoGEF-domain-containing protein</fullName>
    </recommendedName>
</protein>
<dbReference type="PANTHER" id="PTHR47339:SF1">
    <property type="entry name" value="CELL DIVISION CONTROL PROTEIN 24"/>
    <property type="match status" value="1"/>
</dbReference>
<dbReference type="AlphaFoldDB" id="A0A1Y1WIV5"/>
<feature type="region of interest" description="Disordered" evidence="1">
    <location>
        <begin position="523"/>
        <end position="626"/>
    </location>
</feature>